<feature type="signal peptide" evidence="3">
    <location>
        <begin position="1"/>
        <end position="25"/>
    </location>
</feature>
<dbReference type="SUPFAM" id="SSF49265">
    <property type="entry name" value="Fibronectin type III"/>
    <property type="match status" value="3"/>
</dbReference>
<proteinExistence type="predicted"/>
<keyword evidence="1" id="KW-0677">Repeat</keyword>
<evidence type="ECO:0000256" key="1">
    <source>
        <dbReference type="ARBA" id="ARBA00022737"/>
    </source>
</evidence>
<dbReference type="Proteomes" id="UP000178168">
    <property type="component" value="Unassembled WGS sequence"/>
</dbReference>
<feature type="domain" description="Fibronectin type-III" evidence="4">
    <location>
        <begin position="388"/>
        <end position="489"/>
    </location>
</feature>
<feature type="domain" description="Fibronectin type-III" evidence="4">
    <location>
        <begin position="288"/>
        <end position="383"/>
    </location>
</feature>
<dbReference type="AlphaFoldDB" id="A0A1G2SLR3"/>
<accession>A0A1G2SLR3</accession>
<evidence type="ECO:0000256" key="2">
    <source>
        <dbReference type="SAM" id="Phobius"/>
    </source>
</evidence>
<feature type="domain" description="Fibronectin type-III" evidence="4">
    <location>
        <begin position="495"/>
        <end position="594"/>
    </location>
</feature>
<dbReference type="Gene3D" id="2.60.40.10">
    <property type="entry name" value="Immunoglobulins"/>
    <property type="match status" value="2"/>
</dbReference>
<name>A0A1G2SLR3_9BACT</name>
<dbReference type="STRING" id="1802730.A2591_00110"/>
<keyword evidence="2" id="KW-1133">Transmembrane helix</keyword>
<dbReference type="InterPro" id="IPR013783">
    <property type="entry name" value="Ig-like_fold"/>
</dbReference>
<dbReference type="InterPro" id="IPR001434">
    <property type="entry name" value="OmcB-like_DUF11"/>
</dbReference>
<comment type="caution">
    <text evidence="5">The sequence shown here is derived from an EMBL/GenBank/DDBJ whole genome shotgun (WGS) entry which is preliminary data.</text>
</comment>
<reference evidence="5 6" key="1">
    <citation type="journal article" date="2016" name="Nat. Commun.">
        <title>Thousands of microbial genomes shed light on interconnected biogeochemical processes in an aquifer system.</title>
        <authorList>
            <person name="Anantharaman K."/>
            <person name="Brown C.T."/>
            <person name="Hug L.A."/>
            <person name="Sharon I."/>
            <person name="Castelle C.J."/>
            <person name="Probst A.J."/>
            <person name="Thomas B.C."/>
            <person name="Singh A."/>
            <person name="Wilkins M.J."/>
            <person name="Karaoz U."/>
            <person name="Brodie E.L."/>
            <person name="Williams K.H."/>
            <person name="Hubbard S.S."/>
            <person name="Banfield J.F."/>
        </authorList>
    </citation>
    <scope>NUCLEOTIDE SEQUENCE [LARGE SCALE GENOMIC DNA]</scope>
</reference>
<sequence length="809" mass="86451">MKKIIKSVGAVFLSLAVFFPQGAFAASLNNDPQDFATLRAANYTQNPGSTTSWSSSTSASAGQVVALSVYYHNTTDPTAQNVRIKLSPRTTGNGTTHSFTATVSADNASSVHGNASVTLSSSQTLTFIPGRVYWYPNQQGSVTSLPQGQTGEELFTTGVNIGNIECGWATQGSLVVHFLVGNASSGGTLSVTTNAATNIDTYSATLNGHLTTDTNNTQRWFEWGTSSSLGSETTHTSQYSSGAFSKYLSGLAPNTTYHYRAVAQNSAGTMAYGSIMSFTTTGGSYNQLPSVTTNPATNILENSATLRGYLTTNSTSDVTRWFEWGTSYSLGNQTTRFNQSYDGEFSSSVSGLAPNTTYYFRAAAQNSAGTVYGSVLSFTTTGGGANQAPGVTTKPATNISENYATLNGYVNPNVSYGGYSYNTTRWFEWGTSYSLGNQTTRITQGSYAGDFSETISGLQPNTTYYFRAAAQNSYGTAYGSTLSFTTGSGYGQGTTPTAITNLATTVTQTSGKLNGLALITGNISTNAWFEWGVTSGLLGNTTPSRYIGTQSSIAFSETITGLAPNTTYYFRAVAQNSYGTSRGSVLSFTTSGQTVIYQPPVIVQEPPRVITIREPQVIVRTVGTGVTSPIEISIIGLREQVFVNDCITYVIRYENKGNVRLTDSVLRVMLPQEMQYLGSSRGSFSTKENILTVVLGELLPGATGEVTVEACVLPDTAIGKVLVTSVVLVYTDTRTNTQGDAIAYAIHTVTDGRANALSASLIGLGFFPDTVIEWFILLILILIIVFLIVSIQNSRRRIYEERRHSQTIQ</sequence>
<evidence type="ECO:0000256" key="3">
    <source>
        <dbReference type="SAM" id="SignalP"/>
    </source>
</evidence>
<dbReference type="PANTHER" id="PTHR13817:SF73">
    <property type="entry name" value="FIBRONECTIN TYPE-III DOMAIN-CONTAINING PROTEIN"/>
    <property type="match status" value="1"/>
</dbReference>
<organism evidence="5 6">
    <name type="scientific">Candidatus Yonathbacteria bacterium RIFOXYD1_FULL_52_36</name>
    <dbReference type="NCBI Taxonomy" id="1802730"/>
    <lineage>
        <taxon>Bacteria</taxon>
        <taxon>Candidatus Yonathiibacteriota</taxon>
    </lineage>
</organism>
<keyword evidence="2" id="KW-0472">Membrane</keyword>
<dbReference type="PROSITE" id="PS50853">
    <property type="entry name" value="FN3"/>
    <property type="match status" value="4"/>
</dbReference>
<dbReference type="InterPro" id="IPR050964">
    <property type="entry name" value="Striated_Muscle_Regulatory"/>
</dbReference>
<feature type="domain" description="Fibronectin type-III" evidence="4">
    <location>
        <begin position="190"/>
        <end position="283"/>
    </location>
</feature>
<keyword evidence="3" id="KW-0732">Signal</keyword>
<keyword evidence="2" id="KW-0812">Transmembrane</keyword>
<dbReference type="InterPro" id="IPR036116">
    <property type="entry name" value="FN3_sf"/>
</dbReference>
<dbReference type="PANTHER" id="PTHR13817">
    <property type="entry name" value="TITIN"/>
    <property type="match status" value="1"/>
</dbReference>
<dbReference type="EMBL" id="MHUZ01000012">
    <property type="protein sequence ID" value="OHA85957.1"/>
    <property type="molecule type" value="Genomic_DNA"/>
</dbReference>
<gene>
    <name evidence="5" type="ORF">A2591_00110</name>
</gene>
<feature type="transmembrane region" description="Helical" evidence="2">
    <location>
        <begin position="774"/>
        <end position="793"/>
    </location>
</feature>
<dbReference type="Pfam" id="PF01345">
    <property type="entry name" value="DUF11"/>
    <property type="match status" value="1"/>
</dbReference>
<evidence type="ECO:0000313" key="5">
    <source>
        <dbReference type="EMBL" id="OHA85957.1"/>
    </source>
</evidence>
<protein>
    <recommendedName>
        <fullName evidence="4">Fibronectin type-III domain-containing protein</fullName>
    </recommendedName>
</protein>
<evidence type="ECO:0000313" key="6">
    <source>
        <dbReference type="Proteomes" id="UP000178168"/>
    </source>
</evidence>
<dbReference type="SMART" id="SM00060">
    <property type="entry name" value="FN3"/>
    <property type="match status" value="4"/>
</dbReference>
<evidence type="ECO:0000259" key="4">
    <source>
        <dbReference type="PROSITE" id="PS50853"/>
    </source>
</evidence>
<feature type="chain" id="PRO_5009584470" description="Fibronectin type-III domain-containing protein" evidence="3">
    <location>
        <begin position="26"/>
        <end position="809"/>
    </location>
</feature>
<dbReference type="InterPro" id="IPR003961">
    <property type="entry name" value="FN3_dom"/>
</dbReference>